<dbReference type="Pfam" id="PF00505">
    <property type="entry name" value="HMG_box"/>
    <property type="match status" value="1"/>
</dbReference>
<keyword evidence="7" id="KW-1185">Reference proteome</keyword>
<dbReference type="EMBL" id="JAAAID010000943">
    <property type="protein sequence ID" value="KAG0012730.1"/>
    <property type="molecule type" value="Genomic_DNA"/>
</dbReference>
<dbReference type="PANTHER" id="PTHR10270">
    <property type="entry name" value="SOX TRANSCRIPTION FACTOR"/>
    <property type="match status" value="1"/>
</dbReference>
<dbReference type="Proteomes" id="UP000703661">
    <property type="component" value="Unassembled WGS sequence"/>
</dbReference>
<gene>
    <name evidence="6" type="ORF">BGZ80_011556</name>
</gene>
<dbReference type="GO" id="GO:0030154">
    <property type="term" value="P:cell differentiation"/>
    <property type="evidence" value="ECO:0007669"/>
    <property type="project" value="TreeGrafter"/>
</dbReference>
<accession>A0A9P6MTY6</accession>
<feature type="compositionally biased region" description="Basic and acidic residues" evidence="4">
    <location>
        <begin position="51"/>
        <end position="66"/>
    </location>
</feature>
<name>A0A9P6MTY6_9FUNG</name>
<evidence type="ECO:0000256" key="1">
    <source>
        <dbReference type="ARBA" id="ARBA00023125"/>
    </source>
</evidence>
<comment type="caution">
    <text evidence="6">The sequence shown here is derived from an EMBL/GenBank/DDBJ whole genome shotgun (WGS) entry which is preliminary data.</text>
</comment>
<evidence type="ECO:0000256" key="3">
    <source>
        <dbReference type="PROSITE-ProRule" id="PRU00267"/>
    </source>
</evidence>
<reference evidence="6" key="1">
    <citation type="journal article" date="2020" name="Fungal Divers.">
        <title>Resolving the Mortierellaceae phylogeny through synthesis of multi-gene phylogenetics and phylogenomics.</title>
        <authorList>
            <person name="Vandepol N."/>
            <person name="Liber J."/>
            <person name="Desiro A."/>
            <person name="Na H."/>
            <person name="Kennedy M."/>
            <person name="Barry K."/>
            <person name="Grigoriev I.V."/>
            <person name="Miller A.N."/>
            <person name="O'Donnell K."/>
            <person name="Stajich J.E."/>
            <person name="Bonito G."/>
        </authorList>
    </citation>
    <scope>NUCLEOTIDE SEQUENCE</scope>
    <source>
        <strain evidence="6">NRRL 2769</strain>
    </source>
</reference>
<dbReference type="InterPro" id="IPR036910">
    <property type="entry name" value="HMG_box_dom_sf"/>
</dbReference>
<dbReference type="GO" id="GO:0001228">
    <property type="term" value="F:DNA-binding transcription activator activity, RNA polymerase II-specific"/>
    <property type="evidence" value="ECO:0007669"/>
    <property type="project" value="TreeGrafter"/>
</dbReference>
<dbReference type="InterPro" id="IPR050140">
    <property type="entry name" value="SRY-related_HMG-box_TF-like"/>
</dbReference>
<evidence type="ECO:0000313" key="6">
    <source>
        <dbReference type="EMBL" id="KAG0012730.1"/>
    </source>
</evidence>
<feature type="region of interest" description="Disordered" evidence="4">
    <location>
        <begin position="25"/>
        <end position="74"/>
    </location>
</feature>
<protein>
    <recommendedName>
        <fullName evidence="5">HMG box domain-containing protein</fullName>
    </recommendedName>
</protein>
<organism evidence="6 7">
    <name type="scientific">Entomortierella chlamydospora</name>
    <dbReference type="NCBI Taxonomy" id="101097"/>
    <lineage>
        <taxon>Eukaryota</taxon>
        <taxon>Fungi</taxon>
        <taxon>Fungi incertae sedis</taxon>
        <taxon>Mucoromycota</taxon>
        <taxon>Mortierellomycotina</taxon>
        <taxon>Mortierellomycetes</taxon>
        <taxon>Mortierellales</taxon>
        <taxon>Mortierellaceae</taxon>
        <taxon>Entomortierella</taxon>
    </lineage>
</organism>
<keyword evidence="1 3" id="KW-0238">DNA-binding</keyword>
<dbReference type="AlphaFoldDB" id="A0A9P6MTY6"/>
<dbReference type="PANTHER" id="PTHR10270:SF161">
    <property type="entry name" value="SEX-DETERMINING REGION Y PROTEIN"/>
    <property type="match status" value="1"/>
</dbReference>
<keyword evidence="2" id="KW-0804">Transcription</keyword>
<feature type="DNA-binding region" description="HMG box" evidence="3">
    <location>
        <begin position="1"/>
        <end position="37"/>
    </location>
</feature>
<dbReference type="InterPro" id="IPR009071">
    <property type="entry name" value="HMG_box_dom"/>
</dbReference>
<sequence>MAIGEQWKNEPPSVRAHYSQLAEEARLKHMEEHPQYKFTPKKRSPYCPKSASKENESTSPAKEQKNVNDPVKPSKAASLIHVKTDEAPRSKVAWQRLTAGQGSKAKNSFLIYREEYTKNFAHLAVAGLFEAMLFQWTNESPSVRTHYSQLAEEARLEHMKLYLQCKFMPRKRGSYYHYRTSISKGNEPTSLAKEKTSVYHPVEPTKAA</sequence>
<dbReference type="Gene3D" id="1.10.30.10">
    <property type="entry name" value="High mobility group box domain"/>
    <property type="match status" value="2"/>
</dbReference>
<dbReference type="GO" id="GO:0005634">
    <property type="term" value="C:nucleus"/>
    <property type="evidence" value="ECO:0007669"/>
    <property type="project" value="UniProtKB-UniRule"/>
</dbReference>
<feature type="non-terminal residue" evidence="6">
    <location>
        <position position="208"/>
    </location>
</feature>
<feature type="region of interest" description="Disordered" evidence="4">
    <location>
        <begin position="184"/>
        <end position="208"/>
    </location>
</feature>
<evidence type="ECO:0000256" key="4">
    <source>
        <dbReference type="SAM" id="MobiDB-lite"/>
    </source>
</evidence>
<dbReference type="GO" id="GO:0000978">
    <property type="term" value="F:RNA polymerase II cis-regulatory region sequence-specific DNA binding"/>
    <property type="evidence" value="ECO:0007669"/>
    <property type="project" value="TreeGrafter"/>
</dbReference>
<evidence type="ECO:0000313" key="7">
    <source>
        <dbReference type="Proteomes" id="UP000703661"/>
    </source>
</evidence>
<dbReference type="GO" id="GO:0000122">
    <property type="term" value="P:negative regulation of transcription by RNA polymerase II"/>
    <property type="evidence" value="ECO:0007669"/>
    <property type="project" value="TreeGrafter"/>
</dbReference>
<evidence type="ECO:0000256" key="2">
    <source>
        <dbReference type="ARBA" id="ARBA00023163"/>
    </source>
</evidence>
<feature type="domain" description="HMG box" evidence="5">
    <location>
        <begin position="1"/>
        <end position="37"/>
    </location>
</feature>
<dbReference type="PROSITE" id="PS50118">
    <property type="entry name" value="HMG_BOX_2"/>
    <property type="match status" value="1"/>
</dbReference>
<feature type="compositionally biased region" description="Basic and acidic residues" evidence="4">
    <location>
        <begin position="25"/>
        <end position="35"/>
    </location>
</feature>
<keyword evidence="3" id="KW-0539">Nucleus</keyword>
<evidence type="ECO:0000259" key="5">
    <source>
        <dbReference type="PROSITE" id="PS50118"/>
    </source>
</evidence>
<dbReference type="SUPFAM" id="SSF47095">
    <property type="entry name" value="HMG-box"/>
    <property type="match status" value="2"/>
</dbReference>
<proteinExistence type="predicted"/>